<comment type="caution">
    <text evidence="6">The sequence shown here is derived from an EMBL/GenBank/DDBJ whole genome shotgun (WGS) entry which is preliminary data.</text>
</comment>
<feature type="compositionally biased region" description="Acidic residues" evidence="5">
    <location>
        <begin position="412"/>
        <end position="421"/>
    </location>
</feature>
<feature type="compositionally biased region" description="Low complexity" evidence="5">
    <location>
        <begin position="679"/>
        <end position="694"/>
    </location>
</feature>
<evidence type="ECO:0000313" key="6">
    <source>
        <dbReference type="EMBL" id="GJN92573.1"/>
    </source>
</evidence>
<feature type="region of interest" description="Disordered" evidence="5">
    <location>
        <begin position="609"/>
        <end position="707"/>
    </location>
</feature>
<feature type="compositionally biased region" description="Low complexity" evidence="5">
    <location>
        <begin position="352"/>
        <end position="363"/>
    </location>
</feature>
<reference evidence="6 7" key="1">
    <citation type="submission" date="2021-12" db="EMBL/GenBank/DDBJ databases">
        <title>High titer production of polyol ester of fatty acids by Rhodotorula paludigena BS15 towards product separation-free biomass refinery.</title>
        <authorList>
            <person name="Mano J."/>
            <person name="Ono H."/>
            <person name="Tanaka T."/>
            <person name="Naito K."/>
            <person name="Sushida H."/>
            <person name="Ike M."/>
            <person name="Tokuyasu K."/>
            <person name="Kitaoka M."/>
        </authorList>
    </citation>
    <scope>NUCLEOTIDE SEQUENCE [LARGE SCALE GENOMIC DNA]</scope>
    <source>
        <strain evidence="6 7">BS15</strain>
    </source>
</reference>
<dbReference type="Pfam" id="PF12767">
    <property type="entry name" value="SAGA-Tad1"/>
    <property type="match status" value="1"/>
</dbReference>
<feature type="compositionally biased region" description="Pro residues" evidence="5">
    <location>
        <begin position="548"/>
        <end position="561"/>
    </location>
</feature>
<name>A0AAV5GVG5_9BASI</name>
<dbReference type="GO" id="GO:0006357">
    <property type="term" value="P:regulation of transcription by RNA polymerase II"/>
    <property type="evidence" value="ECO:0007669"/>
    <property type="project" value="TreeGrafter"/>
</dbReference>
<proteinExistence type="predicted"/>
<evidence type="ECO:0008006" key="8">
    <source>
        <dbReference type="Google" id="ProtNLM"/>
    </source>
</evidence>
<sequence>MASHLGTPAAVGQLDPPVLAVSALLPSPAAPPPKRHDTLQLKLRLAQLLPEDHGAVYWAGLADFMTGHITRQEWDDVLERAFTRDPLIRDQAIKLHNALLLSILYNTTRPFLPPSSVRHSGFHPRGAKKRIFEHAGGEDDGGLVEEKRRRLVKDRVMALGRRERGDLKLLGSASAAVAHKGKLAKESAADEERRRRRLNPLSEAVGGASRGGGGRVDLDNVPAALRDREREGKPLPPSLSHDYARLVQAPLCCESRLLPDADTLRDRMLALAYEEGMVEGVEGRVAGLVQGAIEHHLKNMVASVISLVRGTRQASPPPLPRTASNSVASTPNPASTSTFAPAGASPAPPPTSDDQAADASAKEASALPLGDERIPLTIADFHALFAFSPGLLGQHPTLAAVERMYAIAPPDSESDSDDDDASSSGAADEAEAARAEARSNAQKSAIEAKKDADGDSAMLSTAPAPPNAVPTTGAGAGKHPRLSRSRASSFYGATRPVPVSTPAASSSLATSPTTTTSGSSALAAARQKLGRFVLDPSSTHGVPSGHPDVPPLPSTPQPLLPPHLGGPSVHAPSASGSAGSGADAQTGAASGAGALSPKSLALRNSLFPELASGGASGAPSGSATPGGAGEGGGAAGDGNGTSTDAGESDSDDEHKASRRASAQGPGLKIKLGGGGGPAQGAQQQQQQQLGQAGARPMPTNEKDREAGRKLWEVVDSVGLLDGVLQ</sequence>
<feature type="compositionally biased region" description="Low complexity" evidence="5">
    <location>
        <begin position="333"/>
        <end position="345"/>
    </location>
</feature>
<keyword evidence="2" id="KW-0805">Transcription regulation</keyword>
<feature type="compositionally biased region" description="Low complexity" evidence="5">
    <location>
        <begin position="500"/>
        <end position="525"/>
    </location>
</feature>
<organism evidence="6 7">
    <name type="scientific">Rhodotorula paludigena</name>
    <dbReference type="NCBI Taxonomy" id="86838"/>
    <lineage>
        <taxon>Eukaryota</taxon>
        <taxon>Fungi</taxon>
        <taxon>Dikarya</taxon>
        <taxon>Basidiomycota</taxon>
        <taxon>Pucciniomycotina</taxon>
        <taxon>Microbotryomycetes</taxon>
        <taxon>Sporidiobolales</taxon>
        <taxon>Sporidiobolaceae</taxon>
        <taxon>Rhodotorula</taxon>
    </lineage>
</organism>
<comment type="subcellular location">
    <subcellularLocation>
        <location evidence="1">Nucleus</location>
    </subcellularLocation>
</comment>
<keyword evidence="7" id="KW-1185">Reference proteome</keyword>
<evidence type="ECO:0000256" key="4">
    <source>
        <dbReference type="ARBA" id="ARBA00023242"/>
    </source>
</evidence>
<feature type="region of interest" description="Disordered" evidence="5">
    <location>
        <begin position="312"/>
        <end position="363"/>
    </location>
</feature>
<feature type="compositionally biased region" description="Low complexity" evidence="5">
    <location>
        <begin position="611"/>
        <end position="623"/>
    </location>
</feature>
<dbReference type="CDD" id="cd22933">
    <property type="entry name" value="HFD_HFI1"/>
    <property type="match status" value="1"/>
</dbReference>
<dbReference type="EMBL" id="BQKY01000011">
    <property type="protein sequence ID" value="GJN92573.1"/>
    <property type="molecule type" value="Genomic_DNA"/>
</dbReference>
<gene>
    <name evidence="6" type="ORF">Rhopal_005603-T1</name>
</gene>
<dbReference type="Proteomes" id="UP001342314">
    <property type="component" value="Unassembled WGS sequence"/>
</dbReference>
<evidence type="ECO:0000256" key="1">
    <source>
        <dbReference type="ARBA" id="ARBA00004123"/>
    </source>
</evidence>
<protein>
    <recommendedName>
        <fullName evidence="8">Transcriptional regulator of RNA polII, SAGA, subunit-domain-containing protein</fullName>
    </recommendedName>
</protein>
<feature type="compositionally biased region" description="Basic and acidic residues" evidence="5">
    <location>
        <begin position="183"/>
        <end position="193"/>
    </location>
</feature>
<dbReference type="GO" id="GO:0005634">
    <property type="term" value="C:nucleus"/>
    <property type="evidence" value="ECO:0007669"/>
    <property type="project" value="UniProtKB-SubCell"/>
</dbReference>
<feature type="compositionally biased region" description="Polar residues" evidence="5">
    <location>
        <begin position="322"/>
        <end position="332"/>
    </location>
</feature>
<evidence type="ECO:0000256" key="5">
    <source>
        <dbReference type="SAM" id="MobiDB-lite"/>
    </source>
</evidence>
<evidence type="ECO:0000256" key="2">
    <source>
        <dbReference type="ARBA" id="ARBA00023015"/>
    </source>
</evidence>
<feature type="compositionally biased region" description="Gly residues" evidence="5">
    <location>
        <begin position="624"/>
        <end position="639"/>
    </location>
</feature>
<dbReference type="AlphaFoldDB" id="A0AAV5GVG5"/>
<evidence type="ECO:0000313" key="7">
    <source>
        <dbReference type="Proteomes" id="UP001342314"/>
    </source>
</evidence>
<dbReference type="PANTHER" id="PTHR21277:SF5">
    <property type="entry name" value="TRANSCRIPTIONAL ADAPTER 1"/>
    <property type="match status" value="1"/>
</dbReference>
<feature type="compositionally biased region" description="Low complexity" evidence="5">
    <location>
        <begin position="562"/>
        <end position="594"/>
    </location>
</feature>
<dbReference type="InterPro" id="IPR024738">
    <property type="entry name" value="Hfi1/Tada1"/>
</dbReference>
<evidence type="ECO:0000256" key="3">
    <source>
        <dbReference type="ARBA" id="ARBA00023163"/>
    </source>
</evidence>
<dbReference type="GO" id="GO:0000124">
    <property type="term" value="C:SAGA complex"/>
    <property type="evidence" value="ECO:0007669"/>
    <property type="project" value="TreeGrafter"/>
</dbReference>
<accession>A0AAV5GVG5</accession>
<feature type="region of interest" description="Disordered" evidence="5">
    <location>
        <begin position="409"/>
        <end position="594"/>
    </location>
</feature>
<keyword evidence="4" id="KW-0539">Nucleus</keyword>
<dbReference type="GO" id="GO:0003713">
    <property type="term" value="F:transcription coactivator activity"/>
    <property type="evidence" value="ECO:0007669"/>
    <property type="project" value="TreeGrafter"/>
</dbReference>
<feature type="region of interest" description="Disordered" evidence="5">
    <location>
        <begin position="181"/>
        <end position="219"/>
    </location>
</feature>
<dbReference type="PANTHER" id="PTHR21277">
    <property type="entry name" value="TRANSCRIPTIONAL ADAPTER 1"/>
    <property type="match status" value="1"/>
</dbReference>
<keyword evidence="3" id="KW-0804">Transcription</keyword>